<dbReference type="GeneTree" id="ENSGT00390000009446"/>
<feature type="compositionally biased region" description="Low complexity" evidence="1">
    <location>
        <begin position="281"/>
        <end position="294"/>
    </location>
</feature>
<dbReference type="AlphaFoldDB" id="A0A674G8E5"/>
<reference evidence="2" key="2">
    <citation type="submission" date="2025-09" db="UniProtKB">
        <authorList>
            <consortium name="Ensembl"/>
        </authorList>
    </citation>
    <scope>IDENTIFICATION</scope>
</reference>
<dbReference type="InterPro" id="IPR036322">
    <property type="entry name" value="WD40_repeat_dom_sf"/>
</dbReference>
<dbReference type="GO" id="GO:0006913">
    <property type="term" value="P:nucleocytoplasmic transport"/>
    <property type="evidence" value="ECO:0007669"/>
    <property type="project" value="TreeGrafter"/>
</dbReference>
<dbReference type="SUPFAM" id="SSF50978">
    <property type="entry name" value="WD40 repeat-like"/>
    <property type="match status" value="1"/>
</dbReference>
<dbReference type="Ensembl" id="ENSTGUT00000032382.1">
    <property type="protein sequence ID" value="ENSTGUP00000018946.1"/>
    <property type="gene ID" value="ENSTGUG00000027678.1"/>
</dbReference>
<feature type="compositionally biased region" description="Pro residues" evidence="1">
    <location>
        <begin position="450"/>
        <end position="459"/>
    </location>
</feature>
<evidence type="ECO:0008006" key="4">
    <source>
        <dbReference type="Google" id="ProtNLM"/>
    </source>
</evidence>
<accession>A0A674G8E5</accession>
<evidence type="ECO:0000313" key="3">
    <source>
        <dbReference type="Proteomes" id="UP000007754"/>
    </source>
</evidence>
<feature type="region of interest" description="Disordered" evidence="1">
    <location>
        <begin position="416"/>
        <end position="513"/>
    </location>
</feature>
<dbReference type="Gene3D" id="2.130.10.10">
    <property type="entry name" value="YVTN repeat-like/Quinoprotein amine dehydrogenase"/>
    <property type="match status" value="1"/>
</dbReference>
<dbReference type="Proteomes" id="UP000007754">
    <property type="component" value="Unplaced"/>
</dbReference>
<feature type="compositionally biased region" description="Basic and acidic residues" evidence="1">
    <location>
        <begin position="336"/>
        <end position="346"/>
    </location>
</feature>
<organism evidence="2 3">
    <name type="scientific">Taeniopygia guttata</name>
    <name type="common">Zebra finch</name>
    <name type="synonym">Poephila guttata</name>
    <dbReference type="NCBI Taxonomy" id="59729"/>
    <lineage>
        <taxon>Eukaryota</taxon>
        <taxon>Metazoa</taxon>
        <taxon>Chordata</taxon>
        <taxon>Craniata</taxon>
        <taxon>Vertebrata</taxon>
        <taxon>Euteleostomi</taxon>
        <taxon>Archelosauria</taxon>
        <taxon>Archosauria</taxon>
        <taxon>Dinosauria</taxon>
        <taxon>Saurischia</taxon>
        <taxon>Theropoda</taxon>
        <taxon>Coelurosauria</taxon>
        <taxon>Aves</taxon>
        <taxon>Neognathae</taxon>
        <taxon>Neoaves</taxon>
        <taxon>Telluraves</taxon>
        <taxon>Australaves</taxon>
        <taxon>Passeriformes</taxon>
        <taxon>Passeroidea</taxon>
        <taxon>Estrildidae</taxon>
        <taxon>Estrildinae</taxon>
        <taxon>Taeniopygia</taxon>
    </lineage>
</organism>
<evidence type="ECO:0000313" key="2">
    <source>
        <dbReference type="Ensembl" id="ENSTGUP00000018946.1"/>
    </source>
</evidence>
<sequence length="543" mass="57788">MCSLGLFPPPPPPGDVTLYELNNALVCGRLSEQLPLPFQSQVPELPVLSLPKEPLKAHGRLEPSARPPFIHHRESLWKRCLSAWRDAGLCGLLRELAGAEEEGLRWLRTGSSHALAVCRWLSSLHGSLFPHLSLTSEDMITAFSQAVDWAGCTIRAFAWHPHTNKFAVALLDDSIRVYNSSSATVPSLKHRLQRNVAAMAWKPLCASILAVACQSCVLVWHLDPTSLSTRCGTCPPRPVCSCSGSGVAVSPTWPGPPMAARCWRPPPRPCSGCGRPRCGPVSAGPPSGDAARGDAGAGGRLQDGLDCGRSVRDHLRDPLWGGEDRRRGSFHGVGPHRGEAGGDHQRTPRVRGQPAGRRRVPHPQQPRLRAPALRLRAGRARCPAPAHLLPPLLPSGRPPDRVLVLGEDLPHPLLLRQRPGAARQPPAQPRARAGQCAGAAALLRALSSTPGPPHPPGAPTPAQGRSSPSSEQHPRAPLPPGAPTPAQGRSSPSSEQHPRAPLPPGAPTPAQGLPLPILPPLKVHFPSLSSSFLSPMALEDFLG</sequence>
<dbReference type="GO" id="GO:0005643">
    <property type="term" value="C:nuclear pore"/>
    <property type="evidence" value="ECO:0007669"/>
    <property type="project" value="TreeGrafter"/>
</dbReference>
<keyword evidence="3" id="KW-1185">Reference proteome</keyword>
<dbReference type="InterPro" id="IPR015943">
    <property type="entry name" value="WD40/YVTN_repeat-like_dom_sf"/>
</dbReference>
<reference evidence="2" key="1">
    <citation type="submission" date="2025-08" db="UniProtKB">
        <authorList>
            <consortium name="Ensembl"/>
        </authorList>
    </citation>
    <scope>IDENTIFICATION</scope>
</reference>
<dbReference type="PANTHER" id="PTHR14494">
    <property type="entry name" value="ALADIN/ADRACALIN/AAAS"/>
    <property type="match status" value="1"/>
</dbReference>
<protein>
    <recommendedName>
        <fullName evidence="4">Aladin WD repeat nucleoporin</fullName>
    </recommendedName>
</protein>
<proteinExistence type="predicted"/>
<dbReference type="InterPro" id="IPR045139">
    <property type="entry name" value="Aladin"/>
</dbReference>
<feature type="compositionally biased region" description="Low complexity" evidence="1">
    <location>
        <begin position="416"/>
        <end position="446"/>
    </location>
</feature>
<evidence type="ECO:0000256" key="1">
    <source>
        <dbReference type="SAM" id="MobiDB-lite"/>
    </source>
</evidence>
<dbReference type="PANTHER" id="PTHR14494:SF0">
    <property type="entry name" value="ALADIN"/>
    <property type="match status" value="1"/>
</dbReference>
<feature type="compositionally biased region" description="Basic and acidic residues" evidence="1">
    <location>
        <begin position="309"/>
        <end position="327"/>
    </location>
</feature>
<feature type="region of interest" description="Disordered" evidence="1">
    <location>
        <begin position="281"/>
        <end position="369"/>
    </location>
</feature>
<name>A0A674G8E5_TAEGU</name>